<dbReference type="SUPFAM" id="SSF51735">
    <property type="entry name" value="NAD(P)-binding Rossmann-fold domains"/>
    <property type="match status" value="1"/>
</dbReference>
<dbReference type="InterPro" id="IPR036291">
    <property type="entry name" value="NAD(P)-bd_dom_sf"/>
</dbReference>
<reference evidence="2 3" key="1">
    <citation type="submission" date="2017-11" db="EMBL/GenBank/DDBJ databases">
        <title>Genome-resolved metagenomics identifies genetic mobility, metabolic interactions, and unexpected diversity in perchlorate-reducing communities.</title>
        <authorList>
            <person name="Barnum T.P."/>
            <person name="Figueroa I.A."/>
            <person name="Carlstrom C.I."/>
            <person name="Lucas L.N."/>
            <person name="Engelbrektson A.L."/>
            <person name="Coates J.D."/>
        </authorList>
    </citation>
    <scope>NUCLEOTIDE SEQUENCE [LARGE SCALE GENOMIC DNA]</scope>
    <source>
        <strain evidence="2">BM706</strain>
    </source>
</reference>
<dbReference type="AlphaFoldDB" id="A0A2N5ZDJ6"/>
<dbReference type="PANTHER" id="PTHR33303">
    <property type="entry name" value="CYTOPLASMIC PROTEIN-RELATED"/>
    <property type="match status" value="1"/>
</dbReference>
<feature type="domain" description="CoA-binding" evidence="1">
    <location>
        <begin position="11"/>
        <end position="103"/>
    </location>
</feature>
<evidence type="ECO:0000313" key="3">
    <source>
        <dbReference type="Proteomes" id="UP000234857"/>
    </source>
</evidence>
<name>A0A2N5ZDJ6_MUIH1</name>
<evidence type="ECO:0000313" key="2">
    <source>
        <dbReference type="EMBL" id="PLX16729.1"/>
    </source>
</evidence>
<protein>
    <submittedName>
        <fullName evidence="2">CoA-binding protein</fullName>
    </submittedName>
</protein>
<dbReference type="Gene3D" id="3.40.50.720">
    <property type="entry name" value="NAD(P)-binding Rossmann-like Domain"/>
    <property type="match status" value="1"/>
</dbReference>
<dbReference type="PANTHER" id="PTHR33303:SF2">
    <property type="entry name" value="COA-BINDING DOMAIN-CONTAINING PROTEIN"/>
    <property type="match status" value="1"/>
</dbReference>
<dbReference type="EMBL" id="PKTG01000107">
    <property type="protein sequence ID" value="PLX16729.1"/>
    <property type="molecule type" value="Genomic_DNA"/>
</dbReference>
<comment type="caution">
    <text evidence="2">The sequence shown here is derived from an EMBL/GenBank/DDBJ whole genome shotgun (WGS) entry which is preliminary data.</text>
</comment>
<evidence type="ECO:0000259" key="1">
    <source>
        <dbReference type="SMART" id="SM00881"/>
    </source>
</evidence>
<organism evidence="2 3">
    <name type="scientific">Muiribacterium halophilum</name>
    <dbReference type="NCBI Taxonomy" id="2053465"/>
    <lineage>
        <taxon>Bacteria</taxon>
        <taxon>Candidatus Muiribacteriota</taxon>
        <taxon>Candidatus Muiribacteriia</taxon>
        <taxon>Candidatus Muiribacteriales</taxon>
        <taxon>Candidatus Muiribacteriaceae</taxon>
        <taxon>Candidatus Muiribacterium</taxon>
    </lineage>
</organism>
<proteinExistence type="predicted"/>
<sequence length="133" mass="15025">MNEMIERGKVFLKGKRIAVIGAKQKKEKWGYKIYDLLKSKGYKVFGVNPNVDNIDGDKVYDSLSKIDSKIDGLVLIVSPAIGMSLSKEIIDKKISMVWMQPGAQSDELISEFEKNNIMTVHDNCIKVHLTSYN</sequence>
<dbReference type="SMART" id="SM00881">
    <property type="entry name" value="CoA_binding"/>
    <property type="match status" value="1"/>
</dbReference>
<accession>A0A2N5ZDJ6</accession>
<dbReference type="Pfam" id="PF13380">
    <property type="entry name" value="CoA_binding_2"/>
    <property type="match status" value="1"/>
</dbReference>
<gene>
    <name evidence="2" type="ORF">C0601_09640</name>
</gene>
<dbReference type="Proteomes" id="UP000234857">
    <property type="component" value="Unassembled WGS sequence"/>
</dbReference>
<dbReference type="InterPro" id="IPR003781">
    <property type="entry name" value="CoA-bd"/>
</dbReference>